<dbReference type="EMBL" id="CP115667">
    <property type="protein sequence ID" value="WBW49927.1"/>
    <property type="molecule type" value="Genomic_DNA"/>
</dbReference>
<dbReference type="PIRSF" id="PIRSF029950">
    <property type="entry name" value="Cas_CT1134"/>
    <property type="match status" value="1"/>
</dbReference>
<evidence type="ECO:0000256" key="2">
    <source>
        <dbReference type="PIRNR" id="PIRNR029950"/>
    </source>
</evidence>
<dbReference type="NCBIfam" id="TIGR02593">
    <property type="entry name" value="CRISPR_cas5"/>
    <property type="match status" value="1"/>
</dbReference>
<keyword evidence="1 2" id="KW-0051">Antiviral defense</keyword>
<name>A0ABY7QT02_9FIRM</name>
<keyword evidence="4" id="KW-1185">Reference proteome</keyword>
<dbReference type="NCBIfam" id="TIGR01876">
    <property type="entry name" value="cas_Cas5d"/>
    <property type="match status" value="1"/>
</dbReference>
<keyword evidence="2" id="KW-0694">RNA-binding</keyword>
<evidence type="ECO:0000313" key="3">
    <source>
        <dbReference type="EMBL" id="WBW49927.1"/>
    </source>
</evidence>
<evidence type="ECO:0000256" key="1">
    <source>
        <dbReference type="ARBA" id="ARBA00023118"/>
    </source>
</evidence>
<accession>A0ABY7QT02</accession>
<dbReference type="Pfam" id="PF09704">
    <property type="entry name" value="Cas_Cas5d"/>
    <property type="match status" value="1"/>
</dbReference>
<dbReference type="Proteomes" id="UP001210339">
    <property type="component" value="Chromosome"/>
</dbReference>
<sequence length="242" mass="28301">MHVIIEGDYGCFTRPEMKVERVSYDVPTPGALEGLLKAVYWKPSMRYVIDKIVVMNPIQFINVRRNEVKNKISLQKVKRQMKDPKVDISLYTREGDEISQRAAMVLKNVKYGVSFHIELTGICDEQERHLDGVGKHLAILERRLKGGQYFKTPCLGCSEFPVKVIRWVESIDEDLVCDELRHQECVDLGFMLYRMDFEDGGRPKQDDWGRREFSDRAKPVFYRPQMKRGIIDVATYREECRC</sequence>
<gene>
    <name evidence="3" type="primary">cas5c</name>
    <name evidence="3" type="ORF">O6R05_07965</name>
</gene>
<protein>
    <recommendedName>
        <fullName evidence="2">pre-crRNA processing endonuclease</fullName>
        <ecNumber evidence="2">3.1.-.-</ecNumber>
    </recommendedName>
</protein>
<reference evidence="3 4" key="1">
    <citation type="submission" date="2023-01" db="EMBL/GenBank/DDBJ databases">
        <authorList>
            <person name="Lee S.H."/>
            <person name="Jung H.S."/>
            <person name="Yun J.U."/>
        </authorList>
    </citation>
    <scope>NUCLEOTIDE SEQUENCE [LARGE SCALE GENOMIC DNA]</scope>
    <source>
        <strain evidence="3 4">CBA3646</strain>
    </source>
</reference>
<comment type="similarity">
    <text evidence="2">Belongs to the CRISPR-associated protein Cas5 family. Subtype I-C/Dvulg subfamily.</text>
</comment>
<evidence type="ECO:0000313" key="4">
    <source>
        <dbReference type="Proteomes" id="UP001210339"/>
    </source>
</evidence>
<keyword evidence="2" id="KW-0540">Nuclease</keyword>
<keyword evidence="2" id="KW-0378">Hydrolase</keyword>
<proteinExistence type="inferred from homology"/>
<dbReference type="RefSeq" id="WP_271191458.1">
    <property type="nucleotide sequence ID" value="NZ_CP115667.1"/>
</dbReference>
<dbReference type="InterPro" id="IPR013422">
    <property type="entry name" value="CRISPR-assoc_prot_Cas5_N"/>
</dbReference>
<dbReference type="InterPro" id="IPR010155">
    <property type="entry name" value="CRISPR-assoc_prot_Cas5d"/>
</dbReference>
<organism evidence="3 4">
    <name type="scientific">Peptoniphilus equinus</name>
    <dbReference type="NCBI Taxonomy" id="3016343"/>
    <lineage>
        <taxon>Bacteria</taxon>
        <taxon>Bacillati</taxon>
        <taxon>Bacillota</taxon>
        <taxon>Tissierellia</taxon>
        <taxon>Tissierellales</taxon>
        <taxon>Peptoniphilaceae</taxon>
        <taxon>Peptoniphilus</taxon>
    </lineage>
</organism>
<dbReference type="EC" id="3.1.-.-" evidence="2"/>
<comment type="function">
    <text evidence="2">CRISPR (clustered regularly interspaced short palindromic repeat) is an adaptive immune system that provides protection against mobile genetic elements (viruses, transposable elements and conjugative plasmids). CRISPR clusters contain spacers, sequences complementary to antecedent mobile elements, and target invading nucleic acids. CRISPR clusters are transcribed and processed into CRISPR RNA (crRNA).</text>
</comment>
<keyword evidence="2" id="KW-0255">Endonuclease</keyword>
<dbReference type="Gene3D" id="3.30.70.2660">
    <property type="match status" value="1"/>
</dbReference>
<dbReference type="InterPro" id="IPR021124">
    <property type="entry name" value="CRISPR-assoc_prot_Cas5"/>
</dbReference>